<proteinExistence type="predicted"/>
<evidence type="ECO:0000313" key="2">
    <source>
        <dbReference type="EMBL" id="CAD7235993.1"/>
    </source>
</evidence>
<gene>
    <name evidence="2" type="ORF">CTOB1V02_LOCUS13808</name>
</gene>
<evidence type="ECO:0000256" key="1">
    <source>
        <dbReference type="SAM" id="MobiDB-lite"/>
    </source>
</evidence>
<protein>
    <submittedName>
        <fullName evidence="2">Uncharacterized protein</fullName>
    </submittedName>
</protein>
<feature type="compositionally biased region" description="Polar residues" evidence="1">
    <location>
        <begin position="67"/>
        <end position="82"/>
    </location>
</feature>
<dbReference type="EMBL" id="OB675921">
    <property type="protein sequence ID" value="CAD7235993.1"/>
    <property type="molecule type" value="Genomic_DNA"/>
</dbReference>
<feature type="region of interest" description="Disordered" evidence="1">
    <location>
        <begin position="64"/>
        <end position="84"/>
    </location>
</feature>
<dbReference type="AlphaFoldDB" id="A0A7R8WQD8"/>
<name>A0A7R8WQD8_9CRUS</name>
<organism evidence="2">
    <name type="scientific">Cyprideis torosa</name>
    <dbReference type="NCBI Taxonomy" id="163714"/>
    <lineage>
        <taxon>Eukaryota</taxon>
        <taxon>Metazoa</taxon>
        <taxon>Ecdysozoa</taxon>
        <taxon>Arthropoda</taxon>
        <taxon>Crustacea</taxon>
        <taxon>Oligostraca</taxon>
        <taxon>Ostracoda</taxon>
        <taxon>Podocopa</taxon>
        <taxon>Podocopida</taxon>
        <taxon>Cytherocopina</taxon>
        <taxon>Cytheroidea</taxon>
        <taxon>Cytherideidae</taxon>
        <taxon>Cyprideis</taxon>
    </lineage>
</organism>
<accession>A0A7R8WQD8</accession>
<reference evidence="2" key="1">
    <citation type="submission" date="2020-11" db="EMBL/GenBank/DDBJ databases">
        <authorList>
            <person name="Tran Van P."/>
        </authorList>
    </citation>
    <scope>NUCLEOTIDE SEQUENCE</scope>
</reference>
<sequence length="92" mass="10868">MMKVLARQEGRRPTGARASLLQRKNSKMLRFLKTSRMTLRRRWMKPMTKTRRWKRCWRCEKVEAQRKSSLSSGRDTPTSTIPGKSECLLLTV</sequence>